<evidence type="ECO:0000313" key="1">
    <source>
        <dbReference type="EMBL" id="GAV76599.1"/>
    </source>
</evidence>
<dbReference type="OrthoDB" id="1938625at2759"/>
<comment type="caution">
    <text evidence="1">The sequence shown here is derived from an EMBL/GenBank/DDBJ whole genome shotgun (WGS) entry which is preliminary data.</text>
</comment>
<gene>
    <name evidence="1" type="ORF">CFOL_v3_20072</name>
</gene>
<dbReference type="Proteomes" id="UP000187406">
    <property type="component" value="Unassembled WGS sequence"/>
</dbReference>
<dbReference type="PANTHER" id="PTHR33116">
    <property type="entry name" value="REVERSE TRANSCRIPTASE ZINC-BINDING DOMAIN-CONTAINING PROTEIN-RELATED-RELATED"/>
    <property type="match status" value="1"/>
</dbReference>
<protein>
    <recommendedName>
        <fullName evidence="3">Zf-RVT domain-containing protein</fullName>
    </recommendedName>
</protein>
<evidence type="ECO:0008006" key="3">
    <source>
        <dbReference type="Google" id="ProtNLM"/>
    </source>
</evidence>
<organism evidence="1 2">
    <name type="scientific">Cephalotus follicularis</name>
    <name type="common">Albany pitcher plant</name>
    <dbReference type="NCBI Taxonomy" id="3775"/>
    <lineage>
        <taxon>Eukaryota</taxon>
        <taxon>Viridiplantae</taxon>
        <taxon>Streptophyta</taxon>
        <taxon>Embryophyta</taxon>
        <taxon>Tracheophyta</taxon>
        <taxon>Spermatophyta</taxon>
        <taxon>Magnoliopsida</taxon>
        <taxon>eudicotyledons</taxon>
        <taxon>Gunneridae</taxon>
        <taxon>Pentapetalae</taxon>
        <taxon>rosids</taxon>
        <taxon>fabids</taxon>
        <taxon>Oxalidales</taxon>
        <taxon>Cephalotaceae</taxon>
        <taxon>Cephalotus</taxon>
    </lineage>
</organism>
<dbReference type="PANTHER" id="PTHR33116:SF76">
    <property type="entry name" value="DUF4283 DOMAIN-CONTAINING PROTEIN"/>
    <property type="match status" value="1"/>
</dbReference>
<evidence type="ECO:0000313" key="2">
    <source>
        <dbReference type="Proteomes" id="UP000187406"/>
    </source>
</evidence>
<accession>A0A1Q3C8Q7</accession>
<proteinExistence type="predicted"/>
<name>A0A1Q3C8Q7_CEPFO</name>
<keyword evidence="2" id="KW-1185">Reference proteome</keyword>
<sequence>MQVFWCSTFLLSAAVIKDCERTLRRFLWVGNGTSQKHSLVKWSNVCLPRQEGGLGIKSLKFCNQALLLKHIWNLLNDQSLWVQWCKLNLIRKHSFWILPSSGSLSWSWRQILLLRNSALNYLVYVCGKGDRFSLWFDPWFHGFSIYATYGHRVIYDAGLVKSKLVQAVMQIDQ</sequence>
<reference evidence="2" key="1">
    <citation type="submission" date="2016-04" db="EMBL/GenBank/DDBJ databases">
        <title>Cephalotus genome sequencing.</title>
        <authorList>
            <person name="Fukushima K."/>
            <person name="Hasebe M."/>
            <person name="Fang X."/>
        </authorList>
    </citation>
    <scope>NUCLEOTIDE SEQUENCE [LARGE SCALE GENOMIC DNA]</scope>
    <source>
        <strain evidence="2">cv. St1</strain>
    </source>
</reference>
<dbReference type="AlphaFoldDB" id="A0A1Q3C8Q7"/>
<dbReference type="InParanoid" id="A0A1Q3C8Q7"/>
<dbReference type="EMBL" id="BDDD01001511">
    <property type="protein sequence ID" value="GAV76599.1"/>
    <property type="molecule type" value="Genomic_DNA"/>
</dbReference>
<dbReference type="STRING" id="3775.A0A1Q3C8Q7"/>